<feature type="transmembrane region" description="Helical" evidence="1">
    <location>
        <begin position="25"/>
        <end position="43"/>
    </location>
</feature>
<protein>
    <submittedName>
        <fullName evidence="2">Uncharacterized protein</fullName>
    </submittedName>
</protein>
<evidence type="ECO:0000313" key="3">
    <source>
        <dbReference type="Proteomes" id="UP001058290"/>
    </source>
</evidence>
<keyword evidence="1" id="KW-1133">Transmembrane helix</keyword>
<proteinExistence type="predicted"/>
<sequence length="46" mass="4834">MSAVQYFGLITMICVSHNMKPGQRLVLGGVSLLASALIVIFGGDKP</sequence>
<gene>
    <name evidence="2" type="ORF">N4T19_23160</name>
</gene>
<dbReference type="Proteomes" id="UP001058290">
    <property type="component" value="Chromosome"/>
</dbReference>
<dbReference type="RefSeq" id="WP_260719110.1">
    <property type="nucleotide sequence ID" value="NZ_CP104377.1"/>
</dbReference>
<dbReference type="EMBL" id="CP104377">
    <property type="protein sequence ID" value="UXC18544.1"/>
    <property type="molecule type" value="Genomic_DNA"/>
</dbReference>
<keyword evidence="1" id="KW-0812">Transmembrane</keyword>
<reference evidence="2" key="1">
    <citation type="submission" date="2022-09" db="EMBL/GenBank/DDBJ databases">
        <title>Bacterial diversity in gut of crayfish and pufferfish.</title>
        <authorList>
            <person name="Huang Y."/>
        </authorList>
    </citation>
    <scope>NUCLEOTIDE SEQUENCE</scope>
    <source>
        <strain evidence="2">PR12</strain>
    </source>
</reference>
<organism evidence="2 3">
    <name type="scientific">Comamonas squillarum</name>
    <dbReference type="NCBI Taxonomy" id="2977320"/>
    <lineage>
        <taxon>Bacteria</taxon>
        <taxon>Pseudomonadati</taxon>
        <taxon>Pseudomonadota</taxon>
        <taxon>Betaproteobacteria</taxon>
        <taxon>Burkholderiales</taxon>
        <taxon>Comamonadaceae</taxon>
        <taxon>Comamonas</taxon>
    </lineage>
</organism>
<evidence type="ECO:0000256" key="1">
    <source>
        <dbReference type="SAM" id="Phobius"/>
    </source>
</evidence>
<keyword evidence="3" id="KW-1185">Reference proteome</keyword>
<keyword evidence="1" id="KW-0472">Membrane</keyword>
<name>A0ABY5ZXZ7_9BURK</name>
<evidence type="ECO:0000313" key="2">
    <source>
        <dbReference type="EMBL" id="UXC18544.1"/>
    </source>
</evidence>
<accession>A0ABY5ZXZ7</accession>